<proteinExistence type="predicted"/>
<organism evidence="3 4">
    <name type="scientific">Candidatus Scatousia excrementipullorum</name>
    <dbReference type="NCBI Taxonomy" id="2840936"/>
    <lineage>
        <taxon>Bacteria</taxon>
        <taxon>Candidatus Scatousia</taxon>
    </lineage>
</organism>
<name>A0A9D9DLA3_9BACT</name>
<evidence type="ECO:0000313" key="4">
    <source>
        <dbReference type="Proteomes" id="UP000823632"/>
    </source>
</evidence>
<dbReference type="AlphaFoldDB" id="A0A9D9DLA3"/>
<dbReference type="Proteomes" id="UP000823632">
    <property type="component" value="Unassembled WGS sequence"/>
</dbReference>
<dbReference type="Pfam" id="PF20318">
    <property type="entry name" value="DUF6613"/>
    <property type="match status" value="1"/>
</dbReference>
<dbReference type="SUPFAM" id="SSF54523">
    <property type="entry name" value="Pili subunits"/>
    <property type="match status" value="1"/>
</dbReference>
<feature type="transmembrane region" description="Helical" evidence="1">
    <location>
        <begin position="12"/>
        <end position="36"/>
    </location>
</feature>
<protein>
    <submittedName>
        <fullName evidence="3">Type II secretion system protein</fullName>
    </submittedName>
</protein>
<reference evidence="3" key="2">
    <citation type="journal article" date="2021" name="PeerJ">
        <title>Extensive microbial diversity within the chicken gut microbiome revealed by metagenomics and culture.</title>
        <authorList>
            <person name="Gilroy R."/>
            <person name="Ravi A."/>
            <person name="Getino M."/>
            <person name="Pursley I."/>
            <person name="Horton D.L."/>
            <person name="Alikhan N.F."/>
            <person name="Baker D."/>
            <person name="Gharbi K."/>
            <person name="Hall N."/>
            <person name="Watson M."/>
            <person name="Adriaenssens E.M."/>
            <person name="Foster-Nyarko E."/>
            <person name="Jarju S."/>
            <person name="Secka A."/>
            <person name="Antonio M."/>
            <person name="Oren A."/>
            <person name="Chaudhuri R.R."/>
            <person name="La Ragione R."/>
            <person name="Hildebrand F."/>
            <person name="Pallen M.J."/>
        </authorList>
    </citation>
    <scope>NUCLEOTIDE SEQUENCE</scope>
    <source>
        <strain evidence="3">10192</strain>
    </source>
</reference>
<dbReference type="InterPro" id="IPR045584">
    <property type="entry name" value="Pilin-like"/>
</dbReference>
<reference evidence="3" key="1">
    <citation type="submission" date="2020-10" db="EMBL/GenBank/DDBJ databases">
        <authorList>
            <person name="Gilroy R."/>
        </authorList>
    </citation>
    <scope>NUCLEOTIDE SEQUENCE</scope>
    <source>
        <strain evidence="3">10192</strain>
    </source>
</reference>
<keyword evidence="1" id="KW-1133">Transmembrane helix</keyword>
<keyword evidence="1" id="KW-0472">Membrane</keyword>
<keyword evidence="1" id="KW-0812">Transmembrane</keyword>
<accession>A0A9D9DLA3</accession>
<dbReference type="InterPro" id="IPR012902">
    <property type="entry name" value="N_methyl_site"/>
</dbReference>
<feature type="domain" description="DUF6613" evidence="2">
    <location>
        <begin position="34"/>
        <end position="191"/>
    </location>
</feature>
<dbReference type="Gene3D" id="3.30.700.10">
    <property type="entry name" value="Glycoprotein, Type 4 Pilin"/>
    <property type="match status" value="1"/>
</dbReference>
<gene>
    <name evidence="3" type="ORF">IAC76_01185</name>
</gene>
<dbReference type="InterPro" id="IPR046721">
    <property type="entry name" value="DUF6613"/>
</dbReference>
<sequence>MPEGFKKKKAAFTLAEVLITLGIIGIVAAMTLPALMANGRKQETVARLKKFNSMMLQAILLSENDNGPYEYWNKEAMPTSDESEAGDGYDIEKGSEQASRFFNTYFAPYIKYLRLEKTDKCKTGLRVIFNDGSHACLKNGGCMDFIYDVNGDRKPNKYGYDTFYYVFCPTKNSASSLIMYKTKRPFIPYYGSPQKKTGITENIC</sequence>
<evidence type="ECO:0000313" key="3">
    <source>
        <dbReference type="EMBL" id="MBO8429977.1"/>
    </source>
</evidence>
<evidence type="ECO:0000259" key="2">
    <source>
        <dbReference type="Pfam" id="PF20318"/>
    </source>
</evidence>
<dbReference type="Pfam" id="PF07963">
    <property type="entry name" value="N_methyl"/>
    <property type="match status" value="1"/>
</dbReference>
<comment type="caution">
    <text evidence="3">The sequence shown here is derived from an EMBL/GenBank/DDBJ whole genome shotgun (WGS) entry which is preliminary data.</text>
</comment>
<dbReference type="EMBL" id="JADIND010000025">
    <property type="protein sequence ID" value="MBO8429977.1"/>
    <property type="molecule type" value="Genomic_DNA"/>
</dbReference>
<dbReference type="NCBIfam" id="TIGR02532">
    <property type="entry name" value="IV_pilin_GFxxxE"/>
    <property type="match status" value="1"/>
</dbReference>
<evidence type="ECO:0000256" key="1">
    <source>
        <dbReference type="SAM" id="Phobius"/>
    </source>
</evidence>